<comment type="caution">
    <text evidence="2">The sequence shown here is derived from an EMBL/GenBank/DDBJ whole genome shotgun (WGS) entry which is preliminary data.</text>
</comment>
<dbReference type="InterPro" id="IPR003812">
    <property type="entry name" value="Fido"/>
</dbReference>
<dbReference type="EMBL" id="VSSQ01116656">
    <property type="protein sequence ID" value="MPN51490.1"/>
    <property type="molecule type" value="Genomic_DNA"/>
</dbReference>
<proteinExistence type="predicted"/>
<dbReference type="Gene3D" id="1.10.10.10">
    <property type="entry name" value="Winged helix-like DNA-binding domain superfamily/Winged helix DNA-binding domain"/>
    <property type="match status" value="1"/>
</dbReference>
<protein>
    <recommendedName>
        <fullName evidence="1">Fido domain-containing protein</fullName>
    </recommendedName>
</protein>
<dbReference type="InterPro" id="IPR040198">
    <property type="entry name" value="Fido_containing"/>
</dbReference>
<dbReference type="PANTHER" id="PTHR13504">
    <property type="entry name" value="FIDO DOMAIN-CONTAINING PROTEIN DDB_G0283145"/>
    <property type="match status" value="1"/>
</dbReference>
<dbReference type="AlphaFoldDB" id="A0A645IK35"/>
<dbReference type="PROSITE" id="PS51459">
    <property type="entry name" value="FIDO"/>
    <property type="match status" value="1"/>
</dbReference>
<dbReference type="PANTHER" id="PTHR13504:SF38">
    <property type="entry name" value="FIDO DOMAIN-CONTAINING PROTEIN"/>
    <property type="match status" value="1"/>
</dbReference>
<feature type="domain" description="Fido" evidence="1">
    <location>
        <begin position="1"/>
        <end position="61"/>
    </location>
</feature>
<name>A0A645IK35_9ZZZZ</name>
<dbReference type="Gene3D" id="1.10.3290.10">
    <property type="entry name" value="Fido-like domain"/>
    <property type="match status" value="1"/>
</dbReference>
<organism evidence="2">
    <name type="scientific">bioreactor metagenome</name>
    <dbReference type="NCBI Taxonomy" id="1076179"/>
    <lineage>
        <taxon>unclassified sequences</taxon>
        <taxon>metagenomes</taxon>
        <taxon>ecological metagenomes</taxon>
    </lineage>
</organism>
<dbReference type="InterPro" id="IPR036597">
    <property type="entry name" value="Fido-like_dom_sf"/>
</dbReference>
<evidence type="ECO:0000259" key="1">
    <source>
        <dbReference type="PROSITE" id="PS51459"/>
    </source>
</evidence>
<reference evidence="2" key="1">
    <citation type="submission" date="2019-08" db="EMBL/GenBank/DDBJ databases">
        <authorList>
            <person name="Kucharzyk K."/>
            <person name="Murdoch R.W."/>
            <person name="Higgins S."/>
            <person name="Loffler F."/>
        </authorList>
    </citation>
    <scope>NUCLEOTIDE SEQUENCE</scope>
</reference>
<dbReference type="SUPFAM" id="SSF140931">
    <property type="entry name" value="Fic-like"/>
    <property type="match status" value="1"/>
</dbReference>
<accession>A0A645IK35</accession>
<sequence>MDGNGRIGRLWQTLILSHWNELFAWLPIETVVYENQQDYYDALQISSKAANSEVFIEFMLKAILQALEELPIQKITDIFTDINTDKLSKTELEFLEQIAGYLDKNGEITNYRAQLLTNKSSVSVKKYLAKFTEIGLLKTEGKNKGRKYIKN</sequence>
<gene>
    <name evidence="2" type="ORF">SDC9_199138</name>
</gene>
<dbReference type="InterPro" id="IPR036388">
    <property type="entry name" value="WH-like_DNA-bd_sf"/>
</dbReference>
<evidence type="ECO:0000313" key="2">
    <source>
        <dbReference type="EMBL" id="MPN51490.1"/>
    </source>
</evidence>